<dbReference type="AlphaFoldDB" id="A0A428W5L4"/>
<dbReference type="Proteomes" id="UP000286716">
    <property type="component" value="Unassembled WGS sequence"/>
</dbReference>
<feature type="domain" description="S-layer protein outer" evidence="1">
    <location>
        <begin position="116"/>
        <end position="216"/>
    </location>
</feature>
<organism evidence="2 3">
    <name type="scientific">Amycolatopsis balhimycina DSM 5908</name>
    <dbReference type="NCBI Taxonomy" id="1081091"/>
    <lineage>
        <taxon>Bacteria</taxon>
        <taxon>Bacillati</taxon>
        <taxon>Actinomycetota</taxon>
        <taxon>Actinomycetes</taxon>
        <taxon>Pseudonocardiales</taxon>
        <taxon>Pseudonocardiaceae</taxon>
        <taxon>Amycolatopsis</taxon>
    </lineage>
</organism>
<dbReference type="Pfam" id="PF05124">
    <property type="entry name" value="S_layer_C"/>
    <property type="match status" value="1"/>
</dbReference>
<keyword evidence="3" id="KW-1185">Reference proteome</keyword>
<dbReference type="EMBL" id="QHHU01000058">
    <property type="protein sequence ID" value="RSM38391.1"/>
    <property type="molecule type" value="Genomic_DNA"/>
</dbReference>
<reference evidence="2 3" key="1">
    <citation type="submission" date="2018-05" db="EMBL/GenBank/DDBJ databases">
        <title>Evolution of GPA BGCs.</title>
        <authorList>
            <person name="Waglechner N."/>
            <person name="Wright G.D."/>
        </authorList>
    </citation>
    <scope>NUCLEOTIDE SEQUENCE [LARGE SCALE GENOMIC DNA]</scope>
    <source>
        <strain evidence="2 3">DSM 5908</strain>
    </source>
</reference>
<evidence type="ECO:0000259" key="1">
    <source>
        <dbReference type="Pfam" id="PF05124"/>
    </source>
</evidence>
<protein>
    <recommendedName>
        <fullName evidence="1">S-layer protein outer domain-containing protein</fullName>
    </recommendedName>
</protein>
<evidence type="ECO:0000313" key="2">
    <source>
        <dbReference type="EMBL" id="RSM38391.1"/>
    </source>
</evidence>
<dbReference type="RefSeq" id="WP_020639403.1">
    <property type="nucleotide sequence ID" value="NZ_QHHU01000058.1"/>
</dbReference>
<dbReference type="OrthoDB" id="3623299at2"/>
<proteinExistence type="predicted"/>
<dbReference type="InterPro" id="IPR022651">
    <property type="entry name" value="S_layer_C"/>
</dbReference>
<gene>
    <name evidence="2" type="ORF">DMA12_33140</name>
</gene>
<evidence type="ECO:0000313" key="3">
    <source>
        <dbReference type="Proteomes" id="UP000286716"/>
    </source>
</evidence>
<name>A0A428W5L4_AMYBA</name>
<comment type="caution">
    <text evidence="2">The sequence shown here is derived from an EMBL/GenBank/DDBJ whole genome shotgun (WGS) entry which is preliminary data.</text>
</comment>
<accession>A0A428W5L4</accession>
<sequence length="258" mass="28083">MSLAVGSVGAWLVQAFPDISSNLIAAAIGGVLVWSATNARRRLKLVRARRFWRALGGRHPLIVLGAHDFGSQRRWARAGVVGMGDIGALVEIEAQLRKLGFAGKIAESKQLSPRELSSDLVLIGGPVANAVTRTMMTKLRGTISYDFAEDPEHEAAVVHDLRSGRLLTPQYDEPGYPVSDHALIIRTPNPLAPDTAELVIVAGCFEHGTEAAAEKLGDRKFLRRLKRMKHFEALVETTVVNGAHYNTKLVETRRIPAG</sequence>